<accession>A0A2S6FV09</accession>
<protein>
    <submittedName>
        <fullName evidence="5">Magnesium chelatase family protein</fullName>
    </submittedName>
</protein>
<evidence type="ECO:0000313" key="6">
    <source>
        <dbReference type="Proteomes" id="UP000239863"/>
    </source>
</evidence>
<organism evidence="5 6">
    <name type="scientific">Clostridium algidicarnis DSM 15099</name>
    <dbReference type="NCBI Taxonomy" id="1121295"/>
    <lineage>
        <taxon>Bacteria</taxon>
        <taxon>Bacillati</taxon>
        <taxon>Bacillota</taxon>
        <taxon>Clostridia</taxon>
        <taxon>Eubacteriales</taxon>
        <taxon>Clostridiaceae</taxon>
        <taxon>Clostridium</taxon>
    </lineage>
</organism>
<keyword evidence="3" id="KW-0067">ATP-binding</keyword>
<dbReference type="InterPro" id="IPR027417">
    <property type="entry name" value="P-loop_NTPase"/>
</dbReference>
<proteinExistence type="inferred from homology"/>
<reference evidence="5 6" key="1">
    <citation type="submission" date="2018-02" db="EMBL/GenBank/DDBJ databases">
        <title>Genomic Encyclopedia of Archaeal and Bacterial Type Strains, Phase II (KMG-II): from individual species to whole genera.</title>
        <authorList>
            <person name="Goeker M."/>
        </authorList>
    </citation>
    <scope>NUCLEOTIDE SEQUENCE [LARGE SCALE GENOMIC DNA]</scope>
    <source>
        <strain evidence="5 6">DSM 15099</strain>
    </source>
</reference>
<dbReference type="PRINTS" id="PR01657">
    <property type="entry name" value="MCMFAMILY"/>
</dbReference>
<comment type="caution">
    <text evidence="5">The sequence shown here is derived from an EMBL/GenBank/DDBJ whole genome shotgun (WGS) entry which is preliminary data.</text>
</comment>
<sequence length="512" mass="57036">MASVVNSFAISGIDGYVVKIETDTIYGQPSVSIIGLGDASIKEAKERLEASIINIKYEFPKMKIVINLSPGDIKKSGSHFDLAMAIGLLIQSKQLTFEDSESFGFIGELSLNADIRACSGILPMAIEAKNRGITNLIVPRENIREASLVKGINIFGFEKLTEVISFLEGVNPYSNLEDLKCDNVIQRPYLYDFEDVQGQDAIIEFIVATAAGGHNLIMSGAPGCGKSMIAKRIPSILTSMTEKEALEVTKIYSVSGGLKNRGSLITERPFRAPHHNASINSLVGGGNNAMPGEISLAHNGILFLDEIAEFNKKTLDALRQPMEDNKVTISRVKCTHIYPSSFMLIAAMNPCPCGYYGEQRCHCTDYEVLKYRQKISGPMLDRIDIQKYVLPVDFIKLSDSSKGISSSELRERVEFARSIQRERYKDMENISSNSEMTPALIKEFCILDDESKKLLQMAFDRFKYSARTFHKFLKVSRTFADMDGVQNIRKQHIAKALMCRDLDKEQVNMVVI</sequence>
<dbReference type="PANTHER" id="PTHR32039:SF7">
    <property type="entry name" value="COMPETENCE PROTEIN COMM"/>
    <property type="match status" value="1"/>
</dbReference>
<dbReference type="Pfam" id="PF13335">
    <property type="entry name" value="Mg_chelatase_C"/>
    <property type="match status" value="1"/>
</dbReference>
<dbReference type="Pfam" id="PF01078">
    <property type="entry name" value="Mg_chelatase"/>
    <property type="match status" value="1"/>
</dbReference>
<dbReference type="Proteomes" id="UP000239863">
    <property type="component" value="Unassembled WGS sequence"/>
</dbReference>
<gene>
    <name evidence="5" type="ORF">BD821_1203</name>
</gene>
<dbReference type="SMART" id="SM00382">
    <property type="entry name" value="AAA"/>
    <property type="match status" value="1"/>
</dbReference>
<dbReference type="PANTHER" id="PTHR32039">
    <property type="entry name" value="MAGNESIUM-CHELATASE SUBUNIT CHLI"/>
    <property type="match status" value="1"/>
</dbReference>
<dbReference type="PROSITE" id="PS00676">
    <property type="entry name" value="SIGMA54_INTERACT_2"/>
    <property type="match status" value="1"/>
</dbReference>
<evidence type="ECO:0000256" key="3">
    <source>
        <dbReference type="ARBA" id="ARBA00022840"/>
    </source>
</evidence>
<keyword evidence="2" id="KW-0547">Nucleotide-binding</keyword>
<dbReference type="Gene3D" id="3.40.50.300">
    <property type="entry name" value="P-loop containing nucleotide triphosphate hydrolases"/>
    <property type="match status" value="1"/>
</dbReference>
<dbReference type="GO" id="GO:0005524">
    <property type="term" value="F:ATP binding"/>
    <property type="evidence" value="ECO:0007669"/>
    <property type="project" value="UniProtKB-KW"/>
</dbReference>
<dbReference type="SUPFAM" id="SSF54211">
    <property type="entry name" value="Ribosomal protein S5 domain 2-like"/>
    <property type="match status" value="1"/>
</dbReference>
<dbReference type="InterPro" id="IPR001208">
    <property type="entry name" value="MCM_dom"/>
</dbReference>
<dbReference type="RefSeq" id="WP_104410605.1">
    <property type="nucleotide sequence ID" value="NZ_PTIS01000020.1"/>
</dbReference>
<dbReference type="AlphaFoldDB" id="A0A2S6FV09"/>
<dbReference type="InterPro" id="IPR014721">
    <property type="entry name" value="Ribsml_uS5_D2-typ_fold_subgr"/>
</dbReference>
<evidence type="ECO:0000259" key="4">
    <source>
        <dbReference type="SMART" id="SM00382"/>
    </source>
</evidence>
<dbReference type="InterPro" id="IPR045006">
    <property type="entry name" value="CHLI-like"/>
</dbReference>
<dbReference type="OrthoDB" id="9813147at2"/>
<evidence type="ECO:0000313" key="5">
    <source>
        <dbReference type="EMBL" id="PPK45255.1"/>
    </source>
</evidence>
<dbReference type="NCBIfam" id="TIGR00368">
    <property type="entry name" value="YifB family Mg chelatase-like AAA ATPase"/>
    <property type="match status" value="1"/>
</dbReference>
<evidence type="ECO:0000256" key="1">
    <source>
        <dbReference type="ARBA" id="ARBA00006354"/>
    </source>
</evidence>
<name>A0A2S6FV09_9CLOT</name>
<feature type="domain" description="AAA+ ATPase" evidence="4">
    <location>
        <begin position="212"/>
        <end position="393"/>
    </location>
</feature>
<dbReference type="InterPro" id="IPR004482">
    <property type="entry name" value="Mg_chelat-rel"/>
</dbReference>
<dbReference type="InterPro" id="IPR020568">
    <property type="entry name" value="Ribosomal_Su5_D2-typ_SF"/>
</dbReference>
<dbReference type="Pfam" id="PF13541">
    <property type="entry name" value="ChlI"/>
    <property type="match status" value="1"/>
</dbReference>
<dbReference type="InterPro" id="IPR000523">
    <property type="entry name" value="Mg_chelatse_chII-like_cat_dom"/>
</dbReference>
<dbReference type="Gene3D" id="3.30.230.10">
    <property type="match status" value="1"/>
</dbReference>
<dbReference type="InterPro" id="IPR003593">
    <property type="entry name" value="AAA+_ATPase"/>
</dbReference>
<dbReference type="InterPro" id="IPR025158">
    <property type="entry name" value="Mg_chelat-rel_C"/>
</dbReference>
<comment type="similarity">
    <text evidence="1">Belongs to the Mg-chelatase subunits D/I family. ComM subfamily.</text>
</comment>
<dbReference type="GO" id="GO:0003677">
    <property type="term" value="F:DNA binding"/>
    <property type="evidence" value="ECO:0007669"/>
    <property type="project" value="InterPro"/>
</dbReference>
<dbReference type="EMBL" id="PTIS01000020">
    <property type="protein sequence ID" value="PPK45255.1"/>
    <property type="molecule type" value="Genomic_DNA"/>
</dbReference>
<dbReference type="SUPFAM" id="SSF52540">
    <property type="entry name" value="P-loop containing nucleoside triphosphate hydrolases"/>
    <property type="match status" value="1"/>
</dbReference>
<dbReference type="InterPro" id="IPR025943">
    <property type="entry name" value="Sigma_54_int_dom_ATP-bd_2"/>
</dbReference>
<evidence type="ECO:0000256" key="2">
    <source>
        <dbReference type="ARBA" id="ARBA00022741"/>
    </source>
</evidence>